<evidence type="ECO:0008006" key="4">
    <source>
        <dbReference type="Google" id="ProtNLM"/>
    </source>
</evidence>
<evidence type="ECO:0000313" key="3">
    <source>
        <dbReference type="Proteomes" id="UP000009168"/>
    </source>
</evidence>
<evidence type="ECO:0000256" key="1">
    <source>
        <dbReference type="SAM" id="MobiDB-lite"/>
    </source>
</evidence>
<dbReference type="SUPFAM" id="SSF52047">
    <property type="entry name" value="RNI-like"/>
    <property type="match status" value="2"/>
</dbReference>
<reference evidence="3" key="1">
    <citation type="journal article" date="2006" name="PLoS Biol.">
        <title>Macronuclear genome sequence of the ciliate Tetrahymena thermophila, a model eukaryote.</title>
        <authorList>
            <person name="Eisen J.A."/>
            <person name="Coyne R.S."/>
            <person name="Wu M."/>
            <person name="Wu D."/>
            <person name="Thiagarajan M."/>
            <person name="Wortman J.R."/>
            <person name="Badger J.H."/>
            <person name="Ren Q."/>
            <person name="Amedeo P."/>
            <person name="Jones K.M."/>
            <person name="Tallon L.J."/>
            <person name="Delcher A.L."/>
            <person name="Salzberg S.L."/>
            <person name="Silva J.C."/>
            <person name="Haas B.J."/>
            <person name="Majoros W.H."/>
            <person name="Farzad M."/>
            <person name="Carlton J.M."/>
            <person name="Smith R.K. Jr."/>
            <person name="Garg J."/>
            <person name="Pearlman R.E."/>
            <person name="Karrer K.M."/>
            <person name="Sun L."/>
            <person name="Manning G."/>
            <person name="Elde N.C."/>
            <person name="Turkewitz A.P."/>
            <person name="Asai D.J."/>
            <person name="Wilkes D.E."/>
            <person name="Wang Y."/>
            <person name="Cai H."/>
            <person name="Collins K."/>
            <person name="Stewart B.A."/>
            <person name="Lee S.R."/>
            <person name="Wilamowska K."/>
            <person name="Weinberg Z."/>
            <person name="Ruzzo W.L."/>
            <person name="Wloga D."/>
            <person name="Gaertig J."/>
            <person name="Frankel J."/>
            <person name="Tsao C.-C."/>
            <person name="Gorovsky M.A."/>
            <person name="Keeling P.J."/>
            <person name="Waller R.F."/>
            <person name="Patron N.J."/>
            <person name="Cherry J.M."/>
            <person name="Stover N.A."/>
            <person name="Krieger C.J."/>
            <person name="del Toro C."/>
            <person name="Ryder H.F."/>
            <person name="Williamson S.C."/>
            <person name="Barbeau R.A."/>
            <person name="Hamilton E.P."/>
            <person name="Orias E."/>
        </authorList>
    </citation>
    <scope>NUCLEOTIDE SEQUENCE [LARGE SCALE GENOMIC DNA]</scope>
    <source>
        <strain evidence="3">SB210</strain>
    </source>
</reference>
<dbReference type="RefSeq" id="XP_001010416.2">
    <property type="nucleotide sequence ID" value="XM_001010416.2"/>
</dbReference>
<evidence type="ECO:0000313" key="2">
    <source>
        <dbReference type="EMBL" id="EAR90171.2"/>
    </source>
</evidence>
<dbReference type="KEGG" id="tet:TTHERM_00355180"/>
<name>Q22Y53_TETTS</name>
<dbReference type="InterPro" id="IPR032675">
    <property type="entry name" value="LRR_dom_sf"/>
</dbReference>
<dbReference type="Proteomes" id="UP000009168">
    <property type="component" value="Unassembled WGS sequence"/>
</dbReference>
<feature type="region of interest" description="Disordered" evidence="1">
    <location>
        <begin position="1"/>
        <end position="49"/>
    </location>
</feature>
<accession>Q22Y53</accession>
<dbReference type="InParanoid" id="Q22Y53"/>
<feature type="compositionally biased region" description="Low complexity" evidence="1">
    <location>
        <begin position="36"/>
        <end position="49"/>
    </location>
</feature>
<dbReference type="EMBL" id="GG662749">
    <property type="protein sequence ID" value="EAR90171.2"/>
    <property type="molecule type" value="Genomic_DNA"/>
</dbReference>
<dbReference type="GeneID" id="7837268"/>
<dbReference type="HOGENOM" id="CLU_755440_0_0_1"/>
<protein>
    <recommendedName>
        <fullName evidence="4">Kinase domain protein</fullName>
    </recommendedName>
</protein>
<feature type="compositionally biased region" description="Polar residues" evidence="1">
    <location>
        <begin position="12"/>
        <end position="27"/>
    </location>
</feature>
<proteinExistence type="predicted"/>
<keyword evidence="3" id="KW-1185">Reference proteome</keyword>
<dbReference type="AlphaFoldDB" id="Q22Y53"/>
<organism evidence="2 3">
    <name type="scientific">Tetrahymena thermophila (strain SB210)</name>
    <dbReference type="NCBI Taxonomy" id="312017"/>
    <lineage>
        <taxon>Eukaryota</taxon>
        <taxon>Sar</taxon>
        <taxon>Alveolata</taxon>
        <taxon>Ciliophora</taxon>
        <taxon>Intramacronucleata</taxon>
        <taxon>Oligohymenophorea</taxon>
        <taxon>Hymenostomatida</taxon>
        <taxon>Tetrahymenina</taxon>
        <taxon>Tetrahymenidae</taxon>
        <taxon>Tetrahymena</taxon>
    </lineage>
</organism>
<dbReference type="Gene3D" id="3.80.10.10">
    <property type="entry name" value="Ribonuclease Inhibitor"/>
    <property type="match status" value="3"/>
</dbReference>
<sequence>MENQDSKKETPAASNQENKQINENLSNAKFDKNKEVQQSNQEQNNELQEQIKPIPIDEVKERLKSLNFGFKQQNEIDEIRNAIIQSATEFKMIIQQQNKLIDEKFVKDFNNIIQLFASLAEVNLNFESTQITKVQLESLIKELTNSCVSLQIIELNFRNNNLNSKCIKNILQDLSQLLKLKKLTINLDNNYIGAYGLDIALEGWQKGLNVEYLDIDFSNNSLQFDGALLLFQEMKYLKNIVQLKINLEGNSIQSQQLDEKSLMEGIVSCKLLQEIDIDLSNNSIGDSDVADMALQFFQVTRLKKIKLVLWENQVTFEGYYNFFQNISKCKQLEELDVNFDDNQLNEIDESIAYNFSALYQKMNKLLFLSISLCNNQLSSLACSTIFKRMDVIAGLKQLNINLRKNNLTAQDCIESFENFSNIQYLAQLNINLSKNRIESNKYGFLNKITSFPFLQKFSLDLSLNSFDEKYIGTVLKPLSNTNSIKQLSINLSACGIKNIGIQSVAEVLFQSYVQIESLELNLSNNMCQLEYLYSYLECLKQMRNLVFLSINLRNNGLGSIEQDYILNIIDKKRYKYCELLF</sequence>
<feature type="compositionally biased region" description="Basic and acidic residues" evidence="1">
    <location>
        <begin position="1"/>
        <end position="10"/>
    </location>
</feature>
<gene>
    <name evidence="2" type="ORF">TTHERM_00355180</name>
</gene>